<name>A0A9Q0DQU7_9TELE</name>
<dbReference type="GO" id="GO:0030031">
    <property type="term" value="P:cell projection assembly"/>
    <property type="evidence" value="ECO:0007669"/>
    <property type="project" value="TreeGrafter"/>
</dbReference>
<proteinExistence type="predicted"/>
<dbReference type="PANTHER" id="PTHR15708:SF4">
    <property type="entry name" value="FI21477P1-RELATED"/>
    <property type="match status" value="1"/>
</dbReference>
<feature type="region of interest" description="Disordered" evidence="1">
    <location>
        <begin position="1"/>
        <end position="28"/>
    </location>
</feature>
<dbReference type="GO" id="GO:0061024">
    <property type="term" value="P:membrane organization"/>
    <property type="evidence" value="ECO:0007669"/>
    <property type="project" value="TreeGrafter"/>
</dbReference>
<organism evidence="2 3">
    <name type="scientific">Muraenolepis orangiensis</name>
    <name type="common">Patagonian moray cod</name>
    <dbReference type="NCBI Taxonomy" id="630683"/>
    <lineage>
        <taxon>Eukaryota</taxon>
        <taxon>Metazoa</taxon>
        <taxon>Chordata</taxon>
        <taxon>Craniata</taxon>
        <taxon>Vertebrata</taxon>
        <taxon>Euteleostomi</taxon>
        <taxon>Actinopterygii</taxon>
        <taxon>Neopterygii</taxon>
        <taxon>Teleostei</taxon>
        <taxon>Neoteleostei</taxon>
        <taxon>Acanthomorphata</taxon>
        <taxon>Zeiogadaria</taxon>
        <taxon>Gadariae</taxon>
        <taxon>Gadiformes</taxon>
        <taxon>Muraenolepidoidei</taxon>
        <taxon>Muraenolepididae</taxon>
        <taxon>Muraenolepis</taxon>
    </lineage>
</organism>
<feature type="compositionally biased region" description="Polar residues" evidence="1">
    <location>
        <begin position="9"/>
        <end position="28"/>
    </location>
</feature>
<dbReference type="AlphaFoldDB" id="A0A9Q0DQU7"/>
<dbReference type="PANTHER" id="PTHR15708">
    <property type="entry name" value="ACTIN BUNDLING/MISSING IN METASTASIS-RELATED"/>
    <property type="match status" value="1"/>
</dbReference>
<dbReference type="GO" id="GO:0005543">
    <property type="term" value="F:phospholipid binding"/>
    <property type="evidence" value="ECO:0007669"/>
    <property type="project" value="TreeGrafter"/>
</dbReference>
<evidence type="ECO:0000313" key="2">
    <source>
        <dbReference type="EMBL" id="KAJ3592814.1"/>
    </source>
</evidence>
<dbReference type="GO" id="GO:0003779">
    <property type="term" value="F:actin binding"/>
    <property type="evidence" value="ECO:0007669"/>
    <property type="project" value="InterPro"/>
</dbReference>
<dbReference type="InterPro" id="IPR030127">
    <property type="entry name" value="MTSS1/MTSS2"/>
</dbReference>
<accession>A0A9Q0DQU7</accession>
<protein>
    <submittedName>
        <fullName evidence="2">Uncharacterized protein</fullName>
    </submittedName>
</protein>
<dbReference type="GO" id="GO:0015629">
    <property type="term" value="C:actin cytoskeleton"/>
    <property type="evidence" value="ECO:0007669"/>
    <property type="project" value="TreeGrafter"/>
</dbReference>
<evidence type="ECO:0000256" key="1">
    <source>
        <dbReference type="SAM" id="MobiDB-lite"/>
    </source>
</evidence>
<dbReference type="Proteomes" id="UP001148018">
    <property type="component" value="Unassembled WGS sequence"/>
</dbReference>
<reference evidence="2" key="1">
    <citation type="submission" date="2022-07" db="EMBL/GenBank/DDBJ databases">
        <title>Chromosome-level genome of Muraenolepis orangiensis.</title>
        <authorList>
            <person name="Kim J."/>
        </authorList>
    </citation>
    <scope>NUCLEOTIDE SEQUENCE</scope>
    <source>
        <strain evidence="2">KU_S4_2022</strain>
        <tissue evidence="2">Muscle</tissue>
    </source>
</reference>
<comment type="caution">
    <text evidence="2">The sequence shown here is derived from an EMBL/GenBank/DDBJ whole genome shotgun (WGS) entry which is preliminary data.</text>
</comment>
<dbReference type="OrthoDB" id="10061327at2759"/>
<dbReference type="EMBL" id="JANIIK010000112">
    <property type="protein sequence ID" value="KAJ3592814.1"/>
    <property type="molecule type" value="Genomic_DNA"/>
</dbReference>
<dbReference type="GO" id="GO:0009898">
    <property type="term" value="C:cytoplasmic side of plasma membrane"/>
    <property type="evidence" value="ECO:0007669"/>
    <property type="project" value="TreeGrafter"/>
</dbReference>
<evidence type="ECO:0000313" key="3">
    <source>
        <dbReference type="Proteomes" id="UP001148018"/>
    </source>
</evidence>
<gene>
    <name evidence="2" type="ORF">NHX12_005153</name>
</gene>
<sequence>MEQQKSSRDSLQYSSGYSTQTNTPSCSEDTIPSQDYNCYLPHAFHQARCEAHAFQRQAHPHPATHRARHRALCRGTSHHRCPRVVAAVVIQATLVPAFFCLPVRVGSEECVFFAGEEAHGALDYVKTSPKRLSLSNMAEDVGRKRQIRDGDLAVALAVAVTAKRDGDRALAVAVSSPLNKLPAQAATHRLPALILIQLEPEPEPGGQ</sequence>
<keyword evidence="3" id="KW-1185">Reference proteome</keyword>